<reference evidence="1" key="1">
    <citation type="submission" date="2022-12" db="EMBL/GenBank/DDBJ databases">
        <authorList>
            <person name="Petersen C."/>
        </authorList>
    </citation>
    <scope>NUCLEOTIDE SEQUENCE</scope>
    <source>
        <strain evidence="1">IBT 35673</strain>
    </source>
</reference>
<proteinExistence type="predicted"/>
<dbReference type="AlphaFoldDB" id="A0A9W9QRG0"/>
<name>A0A9W9QRG0_PENBR</name>
<comment type="caution">
    <text evidence="1">The sequence shown here is derived from an EMBL/GenBank/DDBJ whole genome shotgun (WGS) entry which is preliminary data.</text>
</comment>
<dbReference type="EMBL" id="JAPZBQ010000003">
    <property type="protein sequence ID" value="KAJ5339818.1"/>
    <property type="molecule type" value="Genomic_DNA"/>
</dbReference>
<protein>
    <submittedName>
        <fullName evidence="1">Uncharacterized protein</fullName>
    </submittedName>
</protein>
<organism evidence="1 2">
    <name type="scientific">Penicillium brevicompactum</name>
    <dbReference type="NCBI Taxonomy" id="5074"/>
    <lineage>
        <taxon>Eukaryota</taxon>
        <taxon>Fungi</taxon>
        <taxon>Dikarya</taxon>
        <taxon>Ascomycota</taxon>
        <taxon>Pezizomycotina</taxon>
        <taxon>Eurotiomycetes</taxon>
        <taxon>Eurotiomycetidae</taxon>
        <taxon>Eurotiales</taxon>
        <taxon>Aspergillaceae</taxon>
        <taxon>Penicillium</taxon>
    </lineage>
</organism>
<accession>A0A9W9QRG0</accession>
<reference evidence="1" key="2">
    <citation type="journal article" date="2023" name="IMA Fungus">
        <title>Comparative genomic study of the Penicillium genus elucidates a diverse pangenome and 15 lateral gene transfer events.</title>
        <authorList>
            <person name="Petersen C."/>
            <person name="Sorensen T."/>
            <person name="Nielsen M.R."/>
            <person name="Sondergaard T.E."/>
            <person name="Sorensen J.L."/>
            <person name="Fitzpatrick D.A."/>
            <person name="Frisvad J.C."/>
            <person name="Nielsen K.L."/>
        </authorList>
    </citation>
    <scope>NUCLEOTIDE SEQUENCE</scope>
    <source>
        <strain evidence="1">IBT 35673</strain>
    </source>
</reference>
<gene>
    <name evidence="1" type="ORF">N7452_006546</name>
</gene>
<evidence type="ECO:0000313" key="1">
    <source>
        <dbReference type="EMBL" id="KAJ5339818.1"/>
    </source>
</evidence>
<sequence>MEPAPSKTEGDGISTTALTRSQLNGLPWLVNSWHYSMMEDEEDWETGLGPAYGSTYETDTPPSSTAPRTGVTFLCPVNPNDAEPLVTCKRIAMRSKLMYYEPEDVRGLIKMIENGDLKLPPTAGCIYTFSLNDWERVFNIASTCEESLVLTFKET</sequence>
<evidence type="ECO:0000313" key="2">
    <source>
        <dbReference type="Proteomes" id="UP001147695"/>
    </source>
</evidence>
<dbReference type="Proteomes" id="UP001147695">
    <property type="component" value="Unassembled WGS sequence"/>
</dbReference>